<dbReference type="EMBL" id="CP036432">
    <property type="protein sequence ID" value="QDV85394.1"/>
    <property type="molecule type" value="Genomic_DNA"/>
</dbReference>
<dbReference type="InterPro" id="IPR014001">
    <property type="entry name" value="Helicase_ATP-bd"/>
</dbReference>
<feature type="domain" description="Helicase ATP-binding" evidence="1">
    <location>
        <begin position="195"/>
        <end position="346"/>
    </location>
</feature>
<dbReference type="Pfam" id="PF00271">
    <property type="entry name" value="Helicase_C"/>
    <property type="match status" value="1"/>
</dbReference>
<reference evidence="2 3" key="1">
    <citation type="submission" date="2019-02" db="EMBL/GenBank/DDBJ databases">
        <title>Deep-cultivation of Planctomycetes and their phenomic and genomic characterization uncovers novel biology.</title>
        <authorList>
            <person name="Wiegand S."/>
            <person name="Jogler M."/>
            <person name="Boedeker C."/>
            <person name="Pinto D."/>
            <person name="Vollmers J."/>
            <person name="Rivas-Marin E."/>
            <person name="Kohn T."/>
            <person name="Peeters S.H."/>
            <person name="Heuer A."/>
            <person name="Rast P."/>
            <person name="Oberbeckmann S."/>
            <person name="Bunk B."/>
            <person name="Jeske O."/>
            <person name="Meyerdierks A."/>
            <person name="Storesund J.E."/>
            <person name="Kallscheuer N."/>
            <person name="Luecker S."/>
            <person name="Lage O.M."/>
            <person name="Pohl T."/>
            <person name="Merkel B.J."/>
            <person name="Hornburger P."/>
            <person name="Mueller R.-W."/>
            <person name="Bruemmer F."/>
            <person name="Labrenz M."/>
            <person name="Spormann A.M."/>
            <person name="Op den Camp H."/>
            <person name="Overmann J."/>
            <person name="Amann R."/>
            <person name="Jetten M.S.M."/>
            <person name="Mascher T."/>
            <person name="Medema M.H."/>
            <person name="Devos D.P."/>
            <person name="Kaster A.-K."/>
            <person name="Ovreas L."/>
            <person name="Rohde M."/>
            <person name="Galperin M.Y."/>
            <person name="Jogler C."/>
        </authorList>
    </citation>
    <scope>NUCLEOTIDE SEQUENCE [LARGE SCALE GENOMIC DNA]</scope>
    <source>
        <strain evidence="2 3">TBK1r</strain>
    </source>
</reference>
<dbReference type="InterPro" id="IPR050742">
    <property type="entry name" value="Helicase_Restrict-Modif_Enz"/>
</dbReference>
<dbReference type="Proteomes" id="UP000318081">
    <property type="component" value="Chromosome"/>
</dbReference>
<proteinExistence type="predicted"/>
<evidence type="ECO:0000313" key="2">
    <source>
        <dbReference type="EMBL" id="QDV85394.1"/>
    </source>
</evidence>
<evidence type="ECO:0000313" key="3">
    <source>
        <dbReference type="Proteomes" id="UP000318081"/>
    </source>
</evidence>
<dbReference type="InterPro" id="IPR007409">
    <property type="entry name" value="Restrct_endonuc_type1_HsdR_N"/>
</dbReference>
<dbReference type="SMART" id="SM00487">
    <property type="entry name" value="DEXDc"/>
    <property type="match status" value="1"/>
</dbReference>
<dbReference type="Gene3D" id="3.40.50.300">
    <property type="entry name" value="P-loop containing nucleotide triphosphate hydrolases"/>
    <property type="match status" value="2"/>
</dbReference>
<dbReference type="InterPro" id="IPR001650">
    <property type="entry name" value="Helicase_C-like"/>
</dbReference>
<organism evidence="2 3">
    <name type="scientific">Stieleria magnilauensis</name>
    <dbReference type="NCBI Taxonomy" id="2527963"/>
    <lineage>
        <taxon>Bacteria</taxon>
        <taxon>Pseudomonadati</taxon>
        <taxon>Planctomycetota</taxon>
        <taxon>Planctomycetia</taxon>
        <taxon>Pirellulales</taxon>
        <taxon>Pirellulaceae</taxon>
        <taxon>Stieleria</taxon>
    </lineage>
</organism>
<dbReference type="SUPFAM" id="SSF52540">
    <property type="entry name" value="P-loop containing nucleoside triphosphate hydrolases"/>
    <property type="match status" value="1"/>
</dbReference>
<dbReference type="PANTHER" id="PTHR47396">
    <property type="entry name" value="TYPE I RESTRICTION ENZYME ECOKI R PROTEIN"/>
    <property type="match status" value="1"/>
</dbReference>
<gene>
    <name evidence="2" type="ORF">TBK1r_43740</name>
</gene>
<dbReference type="CDD" id="cd18032">
    <property type="entry name" value="DEXHc_RE_I_III_res"/>
    <property type="match status" value="1"/>
</dbReference>
<dbReference type="InterPro" id="IPR027417">
    <property type="entry name" value="P-loop_NTPase"/>
</dbReference>
<protein>
    <submittedName>
        <fullName evidence="2">Type I restriction enzyme EcoKI subunit R</fullName>
    </submittedName>
</protein>
<dbReference type="PANTHER" id="PTHR47396:SF1">
    <property type="entry name" value="ATP-DEPENDENT HELICASE IRC3-RELATED"/>
    <property type="match status" value="1"/>
</dbReference>
<dbReference type="PROSITE" id="PS51192">
    <property type="entry name" value="HELICASE_ATP_BIND_1"/>
    <property type="match status" value="1"/>
</dbReference>
<dbReference type="InterPro" id="IPR013670">
    <property type="entry name" value="EcoEI_R_C_dom"/>
</dbReference>
<dbReference type="Pfam" id="PF08463">
    <property type="entry name" value="EcoEI_R_C"/>
    <property type="match status" value="1"/>
</dbReference>
<dbReference type="Pfam" id="PF04313">
    <property type="entry name" value="HSDR_N"/>
    <property type="match status" value="1"/>
</dbReference>
<dbReference type="RefSeq" id="WP_419580227.1">
    <property type="nucleotide sequence ID" value="NZ_CP036432.1"/>
</dbReference>
<accession>A0ABX5XTQ1</accession>
<dbReference type="InterPro" id="IPR006935">
    <property type="entry name" value="Helicase/UvrB_N"/>
</dbReference>
<sequence>MLLSRIDDATNSYARARISEDARAGEIDSLIGGAMDNEATTRSHKIDVQLRKAGWMAANQRTIEEFVISDVVREGNNEFADYALTSNRKVPLAIVEAKRSSRNALEGERQATDYADRIAQQHDVDPFIFLANGNEIWFQDRSLYPVRKVSGFFTQDDLERLHFLRKYRQATAEADVNKKIAGRGYQIEAIRTICERIEASRRQFLLVMATGTGKTRTVIGLVDLLMRCQWIQRVLFLADRRELVKQALEAFKEHLPSVPRDWIESGKIDTAARVLGATYPGMMSVYQKLSPGFFDLIVFDESHRSIYNRYKGIPDHFDAIHVGLTATPTDFIDHNTFELFDCEDGLPTFHYGLEEAIRDKHLVPYRPVHVARTQFQVEGLNPGSLPPEVQAQLREQGIDPSELDFEGTDLERKVSNTGTNDAIVREFMDVSIKDASGTLPAKTIVFAISHNHALEIYQSFNRLYPDLQRRGLAKVIDSHMERADKTLDDFKNRDFPRVAISVDMLDTGIDVPAIRNLVFAKPVFSQVKFWQMIGRGTRTWIDPVSGEEKKDFLIIDHWDNFAYWQVNNGEDDGTETTEPLPTRIFRQRLESLELLSGRNQTDEANQERTSLTKMLGTLPLDNINVAPHADEIQRLINEPTSWLPMDEAKHQHLVLTIAPLLRFSTASGYVTLQFENITQQLIVATLKSDVDEVERLRARVIENLSMLPRDIPEIRGFIETLDEVQSDAYWQQLTWERARRIQQVFTPLMRFRAKRSGGGQMIKLSIRDEIRDRHWIVFGPSGEGAFVDTYRQQVETYIRDLSQRSPALQKLREGEELSEEELESITSLLQRPDLFITEDKLREVYELPDVDLKGFLAHILKVSELPSREKQISQAFDEWIASNQRLNATQLMFIRTLRQFVLSRTTISSIEDFKQPPFNRIGDPTKLFTPEQLNDLLALASSLAA</sequence>
<evidence type="ECO:0000259" key="1">
    <source>
        <dbReference type="PROSITE" id="PS51192"/>
    </source>
</evidence>
<dbReference type="Pfam" id="PF04851">
    <property type="entry name" value="ResIII"/>
    <property type="match status" value="1"/>
</dbReference>
<dbReference type="CDD" id="cd18799">
    <property type="entry name" value="SF2_C_EcoAI-like"/>
    <property type="match status" value="1"/>
</dbReference>
<dbReference type="Gene3D" id="3.90.1570.30">
    <property type="match status" value="1"/>
</dbReference>
<keyword evidence="3" id="KW-1185">Reference proteome</keyword>
<name>A0ABX5XTQ1_9BACT</name>